<dbReference type="SUPFAM" id="SSF55073">
    <property type="entry name" value="Nucleotide cyclase"/>
    <property type="match status" value="1"/>
</dbReference>
<organism evidence="5 6">
    <name type="scientific">Paraglaciecola mesophila</name>
    <dbReference type="NCBI Taxonomy" id="197222"/>
    <lineage>
        <taxon>Bacteria</taxon>
        <taxon>Pseudomonadati</taxon>
        <taxon>Pseudomonadota</taxon>
        <taxon>Gammaproteobacteria</taxon>
        <taxon>Alteromonadales</taxon>
        <taxon>Alteromonadaceae</taxon>
        <taxon>Paraglaciecola</taxon>
    </lineage>
</organism>
<dbReference type="Proteomes" id="UP000464524">
    <property type="component" value="Chromosome"/>
</dbReference>
<reference evidence="5 6" key="1">
    <citation type="submission" date="2019-12" db="EMBL/GenBank/DDBJ databases">
        <title>Genome sequencing and assembly of endphytes of Porphyra tenera.</title>
        <authorList>
            <person name="Park J.M."/>
            <person name="Shin R."/>
            <person name="Jo S.H."/>
        </authorList>
    </citation>
    <scope>NUCLEOTIDE SEQUENCE [LARGE SCALE GENOMIC DNA]</scope>
    <source>
        <strain evidence="5 6">GPM4</strain>
    </source>
</reference>
<feature type="transmembrane region" description="Helical" evidence="3">
    <location>
        <begin position="77"/>
        <end position="97"/>
    </location>
</feature>
<dbReference type="GO" id="GO:0005886">
    <property type="term" value="C:plasma membrane"/>
    <property type="evidence" value="ECO:0007669"/>
    <property type="project" value="TreeGrafter"/>
</dbReference>
<keyword evidence="6" id="KW-1185">Reference proteome</keyword>
<keyword evidence="3" id="KW-0812">Transmembrane</keyword>
<dbReference type="Gene3D" id="3.30.70.270">
    <property type="match status" value="1"/>
</dbReference>
<evidence type="ECO:0000259" key="4">
    <source>
        <dbReference type="PROSITE" id="PS50887"/>
    </source>
</evidence>
<dbReference type="CDD" id="cd01949">
    <property type="entry name" value="GGDEF"/>
    <property type="match status" value="1"/>
</dbReference>
<sequence>MLFEKSTMNISLLSRHQNLVSLTAACLSLSISLSFGLGQLKDWQEISWLDILGEGSIALLSLIWVFFILISRPPGRVTTGLVVGLSCFMLSALLDLFDEFVHYQAAAAGLSLIESIPAGIGMLIMSYALWHWHQEQLALNRQLCRREANTREHGQIDFITQLYRADYMRGQIDMQLRTKDDSPFSIMMLDIDNFDRFNRQFGPQEGDRLLREISELILMNLRTTDLACRYAGDRFILLLPGTDLPLANELAQDIRQAISHLAFKPYEQASPIFHSMTIATEAAQAGDAVDSIISRVNRRLDDYKQHA</sequence>
<dbReference type="InterPro" id="IPR043128">
    <property type="entry name" value="Rev_trsase/Diguanyl_cyclase"/>
</dbReference>
<evidence type="ECO:0000256" key="1">
    <source>
        <dbReference type="ARBA" id="ARBA00012528"/>
    </source>
</evidence>
<dbReference type="Pfam" id="PF00990">
    <property type="entry name" value="GGDEF"/>
    <property type="match status" value="1"/>
</dbReference>
<dbReference type="PROSITE" id="PS50887">
    <property type="entry name" value="GGDEF"/>
    <property type="match status" value="1"/>
</dbReference>
<evidence type="ECO:0000313" key="5">
    <source>
        <dbReference type="EMBL" id="QHJ12327.1"/>
    </source>
</evidence>
<dbReference type="GO" id="GO:0043709">
    <property type="term" value="P:cell adhesion involved in single-species biofilm formation"/>
    <property type="evidence" value="ECO:0007669"/>
    <property type="project" value="TreeGrafter"/>
</dbReference>
<dbReference type="InterPro" id="IPR029787">
    <property type="entry name" value="Nucleotide_cyclase"/>
</dbReference>
<dbReference type="PROSITE" id="PS51257">
    <property type="entry name" value="PROKAR_LIPOPROTEIN"/>
    <property type="match status" value="1"/>
</dbReference>
<keyword evidence="3" id="KW-0472">Membrane</keyword>
<evidence type="ECO:0000256" key="2">
    <source>
        <dbReference type="ARBA" id="ARBA00034247"/>
    </source>
</evidence>
<dbReference type="AlphaFoldDB" id="A0A857JMY3"/>
<feature type="transmembrane region" description="Helical" evidence="3">
    <location>
        <begin position="103"/>
        <end position="130"/>
    </location>
</feature>
<evidence type="ECO:0000313" key="6">
    <source>
        <dbReference type="Proteomes" id="UP000464524"/>
    </source>
</evidence>
<gene>
    <name evidence="5" type="ORF">FX988_02579</name>
</gene>
<dbReference type="GO" id="GO:1902201">
    <property type="term" value="P:negative regulation of bacterial-type flagellum-dependent cell motility"/>
    <property type="evidence" value="ECO:0007669"/>
    <property type="project" value="TreeGrafter"/>
</dbReference>
<dbReference type="PANTHER" id="PTHR45138:SF9">
    <property type="entry name" value="DIGUANYLATE CYCLASE DGCM-RELATED"/>
    <property type="match status" value="1"/>
</dbReference>
<dbReference type="EMBL" id="CP047656">
    <property type="protein sequence ID" value="QHJ12327.1"/>
    <property type="molecule type" value="Genomic_DNA"/>
</dbReference>
<dbReference type="KEGG" id="pmes:FX988_02579"/>
<dbReference type="OrthoDB" id="5914567at2"/>
<dbReference type="NCBIfam" id="TIGR00254">
    <property type="entry name" value="GGDEF"/>
    <property type="match status" value="1"/>
</dbReference>
<proteinExistence type="predicted"/>
<dbReference type="InterPro" id="IPR000160">
    <property type="entry name" value="GGDEF_dom"/>
</dbReference>
<keyword evidence="3" id="KW-1133">Transmembrane helix</keyword>
<dbReference type="PANTHER" id="PTHR45138">
    <property type="entry name" value="REGULATORY COMPONENTS OF SENSORY TRANSDUCTION SYSTEM"/>
    <property type="match status" value="1"/>
</dbReference>
<feature type="transmembrane region" description="Helical" evidence="3">
    <location>
        <begin position="46"/>
        <end position="70"/>
    </location>
</feature>
<evidence type="ECO:0000256" key="3">
    <source>
        <dbReference type="SAM" id="Phobius"/>
    </source>
</evidence>
<protein>
    <recommendedName>
        <fullName evidence="1">diguanylate cyclase</fullName>
        <ecNumber evidence="1">2.7.7.65</ecNumber>
    </recommendedName>
</protein>
<dbReference type="SMART" id="SM00267">
    <property type="entry name" value="GGDEF"/>
    <property type="match status" value="1"/>
</dbReference>
<dbReference type="GO" id="GO:0052621">
    <property type="term" value="F:diguanylate cyclase activity"/>
    <property type="evidence" value="ECO:0007669"/>
    <property type="project" value="UniProtKB-EC"/>
</dbReference>
<dbReference type="EC" id="2.7.7.65" evidence="1"/>
<accession>A0A857JMY3</accession>
<name>A0A857JMY3_9ALTE</name>
<dbReference type="InterPro" id="IPR050469">
    <property type="entry name" value="Diguanylate_Cyclase"/>
</dbReference>
<comment type="catalytic activity">
    <reaction evidence="2">
        <text>2 GTP = 3',3'-c-di-GMP + 2 diphosphate</text>
        <dbReference type="Rhea" id="RHEA:24898"/>
        <dbReference type="ChEBI" id="CHEBI:33019"/>
        <dbReference type="ChEBI" id="CHEBI:37565"/>
        <dbReference type="ChEBI" id="CHEBI:58805"/>
        <dbReference type="EC" id="2.7.7.65"/>
    </reaction>
</comment>
<feature type="domain" description="GGDEF" evidence="4">
    <location>
        <begin position="182"/>
        <end position="307"/>
    </location>
</feature>